<reference evidence="1 2" key="1">
    <citation type="submission" date="2015-07" db="EMBL/GenBank/DDBJ databases">
        <authorList>
            <consortium name="Consortium for Microbial Forensics and Genomics (microFORGE)"/>
            <person name="Knight B.M."/>
            <person name="Roberts D.P."/>
            <person name="Lin D."/>
            <person name="Hari K."/>
            <person name="Fletcher J."/>
            <person name="Melcher U."/>
            <person name="Blagden T."/>
            <person name="Winegar R.A."/>
        </authorList>
    </citation>
    <scope>NUCLEOTIDE SEQUENCE [LARGE SCALE GENOMIC DNA]</scope>
    <source>
        <strain evidence="1 2">X11-5A</strain>
    </source>
</reference>
<name>A0AAP1F023_9XANT</name>
<dbReference type="Proteomes" id="UP000036790">
    <property type="component" value="Unassembled WGS sequence"/>
</dbReference>
<protein>
    <submittedName>
        <fullName evidence="1">Uncharacterized protein</fullName>
    </submittedName>
</protein>
<accession>A0AAP1F023</accession>
<evidence type="ECO:0000313" key="1">
    <source>
        <dbReference type="EMBL" id="KOR48884.1"/>
    </source>
</evidence>
<sequence length="125" mass="14578">MHCLLLPDTRLLALHAGRSQRLANWRHDILLSDREVECAWHRACRIASLTLRFWFFRFCDLPCATDTRRHCAFDRYRKAPHHHMRFAAMHARCRRDCQHLSAGGCRGNLIAKDVRDAPARCGSAR</sequence>
<comment type="caution">
    <text evidence="1">The sequence shown here is derived from an EMBL/GenBank/DDBJ whole genome shotgun (WGS) entry which is preliminary data.</text>
</comment>
<dbReference type="AlphaFoldDB" id="A0AAP1F023"/>
<gene>
    <name evidence="1" type="ORF">ADT25_02215</name>
</gene>
<reference evidence="1 2" key="2">
    <citation type="submission" date="2015-09" db="EMBL/GenBank/DDBJ databases">
        <title>Draft genome sequence of Xanthomonas oryzae pv. USA str. X11-5A.</title>
        <authorList>
            <person name="Knight B.M."/>
            <person name="Roberts D.P."/>
            <person name="Lin D."/>
            <person name="Hari K."/>
            <person name="Fletcher J."/>
            <person name="Melcher U."/>
            <person name="Blagden T."/>
            <person name="Winegar R.A."/>
        </authorList>
    </citation>
    <scope>NUCLEOTIDE SEQUENCE [LARGE SCALE GENOMIC DNA]</scope>
    <source>
        <strain evidence="1 2">X11-5A</strain>
    </source>
</reference>
<organism evidence="1 2">
    <name type="scientific">Xanthomonas oryzae</name>
    <dbReference type="NCBI Taxonomy" id="347"/>
    <lineage>
        <taxon>Bacteria</taxon>
        <taxon>Pseudomonadati</taxon>
        <taxon>Pseudomonadota</taxon>
        <taxon>Gammaproteobacteria</taxon>
        <taxon>Lysobacterales</taxon>
        <taxon>Lysobacteraceae</taxon>
        <taxon>Xanthomonas</taxon>
    </lineage>
</organism>
<proteinExistence type="predicted"/>
<dbReference type="EMBL" id="LHUJ01000040">
    <property type="protein sequence ID" value="KOR48884.1"/>
    <property type="molecule type" value="Genomic_DNA"/>
</dbReference>
<evidence type="ECO:0000313" key="2">
    <source>
        <dbReference type="Proteomes" id="UP000036790"/>
    </source>
</evidence>